<dbReference type="PROSITE" id="PS51186">
    <property type="entry name" value="GNAT"/>
    <property type="match status" value="1"/>
</dbReference>
<dbReference type="InterPro" id="IPR021770">
    <property type="entry name" value="DUF3335"/>
</dbReference>
<evidence type="ECO:0000313" key="4">
    <source>
        <dbReference type="EMBL" id="EKF75236.1"/>
    </source>
</evidence>
<keyword evidence="1 4" id="KW-0808">Transferase</keyword>
<evidence type="ECO:0000313" key="5">
    <source>
        <dbReference type="Proteomes" id="UP000010164"/>
    </source>
</evidence>
<dbReference type="EMBL" id="AMRJ01000004">
    <property type="protein sequence ID" value="EKF75236.1"/>
    <property type="molecule type" value="Genomic_DNA"/>
</dbReference>
<dbReference type="InterPro" id="IPR000182">
    <property type="entry name" value="GNAT_dom"/>
</dbReference>
<dbReference type="Gene3D" id="3.40.630.30">
    <property type="match status" value="1"/>
</dbReference>
<evidence type="ECO:0000256" key="2">
    <source>
        <dbReference type="ARBA" id="ARBA00023315"/>
    </source>
</evidence>
<dbReference type="CDD" id="cd04301">
    <property type="entry name" value="NAT_SF"/>
    <property type="match status" value="1"/>
</dbReference>
<gene>
    <name evidence="4" type="ORF">A11A3_04630</name>
</gene>
<keyword evidence="5" id="KW-1185">Reference proteome</keyword>
<protein>
    <submittedName>
        <fullName evidence="4">Acetyltransferase</fullName>
    </submittedName>
</protein>
<dbReference type="PATRIC" id="fig|1177179.3.peg.924"/>
<comment type="caution">
    <text evidence="4">The sequence shown here is derived from an EMBL/GenBank/DDBJ whole genome shotgun (WGS) entry which is preliminary data.</text>
</comment>
<name>L0WDW0_9GAMM</name>
<dbReference type="InterPro" id="IPR050832">
    <property type="entry name" value="Bact_Acetyltransf"/>
</dbReference>
<organism evidence="4 5">
    <name type="scientific">Alcanivorax hongdengensis A-11-3</name>
    <dbReference type="NCBI Taxonomy" id="1177179"/>
    <lineage>
        <taxon>Bacteria</taxon>
        <taxon>Pseudomonadati</taxon>
        <taxon>Pseudomonadota</taxon>
        <taxon>Gammaproteobacteria</taxon>
        <taxon>Oceanospirillales</taxon>
        <taxon>Alcanivoracaceae</taxon>
        <taxon>Alcanivorax</taxon>
    </lineage>
</organism>
<dbReference type="Proteomes" id="UP000010164">
    <property type="component" value="Unassembled WGS sequence"/>
</dbReference>
<reference evidence="4 5" key="1">
    <citation type="journal article" date="2012" name="J. Bacteriol.">
        <title>Genome Sequence of the Alkane-Degrading Bacterium Alcanivorax hongdengensis Type Strain A-11-3.</title>
        <authorList>
            <person name="Lai Q."/>
            <person name="Shao Z."/>
        </authorList>
    </citation>
    <scope>NUCLEOTIDE SEQUENCE [LARGE SCALE GENOMIC DNA]</scope>
    <source>
        <strain evidence="4 5">A-11-3</strain>
    </source>
</reference>
<evidence type="ECO:0000259" key="3">
    <source>
        <dbReference type="PROSITE" id="PS51186"/>
    </source>
</evidence>
<proteinExistence type="predicted"/>
<dbReference type="Pfam" id="PF00583">
    <property type="entry name" value="Acetyltransf_1"/>
    <property type="match status" value="1"/>
</dbReference>
<dbReference type="OrthoDB" id="27442at2"/>
<evidence type="ECO:0000256" key="1">
    <source>
        <dbReference type="ARBA" id="ARBA00022679"/>
    </source>
</evidence>
<dbReference type="AlphaFoldDB" id="L0WDW0"/>
<feature type="domain" description="N-acetyltransferase" evidence="3">
    <location>
        <begin position="3"/>
        <end position="149"/>
    </location>
</feature>
<dbReference type="Gene3D" id="3.90.70.10">
    <property type="entry name" value="Cysteine proteinases"/>
    <property type="match status" value="1"/>
</dbReference>
<keyword evidence="2" id="KW-0012">Acyltransferase</keyword>
<dbReference type="PANTHER" id="PTHR43877">
    <property type="entry name" value="AMINOALKYLPHOSPHONATE N-ACETYLTRANSFERASE-RELATED-RELATED"/>
    <property type="match status" value="1"/>
</dbReference>
<sequence>MTLTLRPAIADDLNALDALEQRCFQSDRLSRRSFRHWIRAQHSGLIVAEEDGQLLGYALVLLQQGTRLARLYSIAVDPDGRGRQLGRALMQAAEDYAHSQRRLYLRLEVRRDNERAIRLYQQLGYQHFDEMPDYYEDHEDALRFQKRLHYLPQNAEQLQVPWVQQSTPFTCGPACLQMAMAALGDYRPTVTEELLLWREATTIFMTAGHGGCHPLGLALAARQRGLNAEVWCNQRGPLFVDSVRDSAKKAVIETLHDHFVAQAKAQQLPVHYREFGADQIDQAIAAGRIVLVMISTWRLDGRKAPHWVAVSGSDDECFYIHDPDPGEEQVPLDCQYVPISRRLFGQMHRYGQAKLKTAVVLGG</sequence>
<dbReference type="Pfam" id="PF11814">
    <property type="entry name" value="DUF3335"/>
    <property type="match status" value="1"/>
</dbReference>
<dbReference type="InterPro" id="IPR016181">
    <property type="entry name" value="Acyl_CoA_acyltransferase"/>
</dbReference>
<accession>L0WDW0</accession>
<dbReference type="STRING" id="1177179.A11A3_04630"/>
<dbReference type="PANTHER" id="PTHR43877:SF2">
    <property type="entry name" value="AMINOALKYLPHOSPHONATE N-ACETYLTRANSFERASE-RELATED"/>
    <property type="match status" value="1"/>
</dbReference>
<dbReference type="eggNOG" id="COG0456">
    <property type="taxonomic scope" value="Bacteria"/>
</dbReference>
<dbReference type="RefSeq" id="WP_008928111.1">
    <property type="nucleotide sequence ID" value="NZ_AMRJ01000004.1"/>
</dbReference>
<dbReference type="GO" id="GO:0016747">
    <property type="term" value="F:acyltransferase activity, transferring groups other than amino-acyl groups"/>
    <property type="evidence" value="ECO:0007669"/>
    <property type="project" value="InterPro"/>
</dbReference>
<dbReference type="SUPFAM" id="SSF55729">
    <property type="entry name" value="Acyl-CoA N-acyltransferases (Nat)"/>
    <property type="match status" value="1"/>
</dbReference>